<feature type="chain" id="PRO_5028943191" evidence="2">
    <location>
        <begin position="22"/>
        <end position="415"/>
    </location>
</feature>
<protein>
    <submittedName>
        <fullName evidence="3">Putative conserved secreted protein</fullName>
    </submittedName>
</protein>
<organism evidence="3">
    <name type="scientific">Lutzomyia longipalpis</name>
    <name type="common">Sand fly</name>
    <dbReference type="NCBI Taxonomy" id="7200"/>
    <lineage>
        <taxon>Eukaryota</taxon>
        <taxon>Metazoa</taxon>
        <taxon>Ecdysozoa</taxon>
        <taxon>Arthropoda</taxon>
        <taxon>Hexapoda</taxon>
        <taxon>Insecta</taxon>
        <taxon>Pterygota</taxon>
        <taxon>Neoptera</taxon>
        <taxon>Endopterygota</taxon>
        <taxon>Diptera</taxon>
        <taxon>Nematocera</taxon>
        <taxon>Psychodoidea</taxon>
        <taxon>Psychodidae</taxon>
        <taxon>Lutzomyia</taxon>
        <taxon>Lutzomyia</taxon>
    </lineage>
</organism>
<accession>A0A7G3AJ00</accession>
<keyword evidence="2" id="KW-0732">Signal</keyword>
<feature type="compositionally biased region" description="Gly residues" evidence="1">
    <location>
        <begin position="307"/>
        <end position="329"/>
    </location>
</feature>
<dbReference type="VEuPathDB" id="VectorBase:LLONM1_002653"/>
<name>A0A7G3AJ00_LUTLO</name>
<feature type="compositionally biased region" description="Gly residues" evidence="1">
    <location>
        <begin position="266"/>
        <end position="291"/>
    </location>
</feature>
<evidence type="ECO:0000256" key="2">
    <source>
        <dbReference type="SAM" id="SignalP"/>
    </source>
</evidence>
<evidence type="ECO:0000313" key="3">
    <source>
        <dbReference type="EMBL" id="MBC1172580.1"/>
    </source>
</evidence>
<feature type="compositionally biased region" description="Acidic residues" evidence="1">
    <location>
        <begin position="292"/>
        <end position="301"/>
    </location>
</feature>
<feature type="compositionally biased region" description="Gly residues" evidence="1">
    <location>
        <begin position="344"/>
        <end position="363"/>
    </location>
</feature>
<feature type="region of interest" description="Disordered" evidence="1">
    <location>
        <begin position="258"/>
        <end position="415"/>
    </location>
</feature>
<proteinExistence type="predicted"/>
<dbReference type="AlphaFoldDB" id="A0A7G3AJ00"/>
<evidence type="ECO:0000256" key="1">
    <source>
        <dbReference type="SAM" id="MobiDB-lite"/>
    </source>
</evidence>
<dbReference type="OrthoDB" id="7443691at2759"/>
<feature type="signal peptide" evidence="2">
    <location>
        <begin position="1"/>
        <end position="21"/>
    </location>
</feature>
<dbReference type="EMBL" id="GITU01003877">
    <property type="protein sequence ID" value="MBC1172580.1"/>
    <property type="molecule type" value="Transcribed_RNA"/>
</dbReference>
<dbReference type="KEGG" id="lll:129797135"/>
<feature type="compositionally biased region" description="Low complexity" evidence="1">
    <location>
        <begin position="364"/>
        <end position="389"/>
    </location>
</feature>
<reference evidence="3" key="1">
    <citation type="journal article" date="2020" name="BMC">
        <title>Leishmania infection induces a limited differential gene expression in the sand fly midgut.</title>
        <authorList>
            <person name="Coutinho-Abreu I.V."/>
            <person name="Serafim T.D."/>
            <person name="Meneses C."/>
            <person name="Kamhawi S."/>
            <person name="Oliveira F."/>
            <person name="Valenzuela J.G."/>
        </authorList>
    </citation>
    <scope>NUCLEOTIDE SEQUENCE</scope>
    <source>
        <strain evidence="3">Jacobina</strain>
        <tissue evidence="3">Midgut</tissue>
    </source>
</reference>
<dbReference type="RefSeq" id="XP_055695433.1">
    <property type="nucleotide sequence ID" value="XM_055839458.1"/>
</dbReference>
<sequence length="415" mass="40260">MIQAIKTLVLLVIPLVTLVQSTTLKSPKVYNALITTDQNLIPSRAYPVVQPTIHDAGFGYSTFGLGHHHNAFGLYDPYAGPYHPHGGFLGGPVPGGFQARNQYSFFSSQQGKSASGVAAAAAAEESASGASVSSVTSEQAIISGNDAQLDAGSVANTNLLKENPPIPLNEFGLPPNLIPLSTPQDFNRQGNPVNLQPYPYNSYPLIYDSFGGGYNANPYLPPFSYYPSAFGGPGILGGAPGAVAAGAAAGPAGGPVGGPADVPIGGPDGGADGGDAGAAGGADGDAGGSDGGDIDGGQDGDIDGRVGDAGGSDGGSSGGAGGATGGDSDGGSTVSEKQTNDGGAAAGGSSSSGGSSGGSGGSYGSSSSSGGDGSGSSSSSSSSGGTYRGTSRRTGFRGSNIRSALRTDPQNPAQS</sequence>
<dbReference type="GeneID" id="129797135"/>